<comment type="caution">
    <text evidence="2">The sequence shown here is derived from an EMBL/GenBank/DDBJ whole genome shotgun (WGS) entry which is preliminary data.</text>
</comment>
<accession>A0AAD7JBC9</accession>
<evidence type="ECO:0000313" key="3">
    <source>
        <dbReference type="Proteomes" id="UP001215280"/>
    </source>
</evidence>
<sequence>MAQMSGLSNDIADSIRSPFSKKFLEGGNRLSEHEMRIAAKVVDEGERLLLNLDAAMDKLAQQREAVREQVLQHKNAIRAFRRLPPEIISKILLSALPFRDPDDTADTPWYLGHICQYWREVALGIPNLWTDIVIMGNNYSMQKLETLLARSLNAPLKVVFWFSRGGDARLLQKLVDCAPRWSFASLFVSPAIFVYLTSVRGRIPKLTHLRINVVDYWTGAASADQSNPFEIAPALRDVAFEDLSGLAHPLVLPFGQLTRLKAVASAPAHVANLQRTPNLEVASIDISEEDYAPPGFLGSPIYLPSLRRLYVSSLSFLDQLVLPALEDLYIVDGPPEPLLALCARSGPSLRLQTLRIMWRTPAHIATILAACPTTQTLAVQIMESNDSVALLTGLTVGPRGCIGPNVSAIAFALDGGMLQQRHFLKMVESRWRVPVQGGACVRLRAIELLIPHDAPLSTSTVQRLERLRSEGLEVSILYNQEATEKMLDWRP</sequence>
<protein>
    <recommendedName>
        <fullName evidence="4">F-box domain-containing protein</fullName>
    </recommendedName>
</protein>
<evidence type="ECO:0000313" key="2">
    <source>
        <dbReference type="EMBL" id="KAJ7761254.1"/>
    </source>
</evidence>
<gene>
    <name evidence="2" type="ORF">DFH07DRAFT_425026</name>
</gene>
<dbReference type="AlphaFoldDB" id="A0AAD7JBC9"/>
<dbReference type="EMBL" id="JARJLG010000046">
    <property type="protein sequence ID" value="KAJ7761254.1"/>
    <property type="molecule type" value="Genomic_DNA"/>
</dbReference>
<evidence type="ECO:0000256" key="1">
    <source>
        <dbReference type="SAM" id="Coils"/>
    </source>
</evidence>
<evidence type="ECO:0008006" key="4">
    <source>
        <dbReference type="Google" id="ProtNLM"/>
    </source>
</evidence>
<dbReference type="Proteomes" id="UP001215280">
    <property type="component" value="Unassembled WGS sequence"/>
</dbReference>
<reference evidence="2" key="1">
    <citation type="submission" date="2023-03" db="EMBL/GenBank/DDBJ databases">
        <title>Massive genome expansion in bonnet fungi (Mycena s.s.) driven by repeated elements and novel gene families across ecological guilds.</title>
        <authorList>
            <consortium name="Lawrence Berkeley National Laboratory"/>
            <person name="Harder C.B."/>
            <person name="Miyauchi S."/>
            <person name="Viragh M."/>
            <person name="Kuo A."/>
            <person name="Thoen E."/>
            <person name="Andreopoulos B."/>
            <person name="Lu D."/>
            <person name="Skrede I."/>
            <person name="Drula E."/>
            <person name="Henrissat B."/>
            <person name="Morin E."/>
            <person name="Kohler A."/>
            <person name="Barry K."/>
            <person name="LaButti K."/>
            <person name="Morin E."/>
            <person name="Salamov A."/>
            <person name="Lipzen A."/>
            <person name="Mereny Z."/>
            <person name="Hegedus B."/>
            <person name="Baldrian P."/>
            <person name="Stursova M."/>
            <person name="Weitz H."/>
            <person name="Taylor A."/>
            <person name="Grigoriev I.V."/>
            <person name="Nagy L.G."/>
            <person name="Martin F."/>
            <person name="Kauserud H."/>
        </authorList>
    </citation>
    <scope>NUCLEOTIDE SEQUENCE</scope>
    <source>
        <strain evidence="2">CBHHK188m</strain>
    </source>
</reference>
<organism evidence="2 3">
    <name type="scientific">Mycena maculata</name>
    <dbReference type="NCBI Taxonomy" id="230809"/>
    <lineage>
        <taxon>Eukaryota</taxon>
        <taxon>Fungi</taxon>
        <taxon>Dikarya</taxon>
        <taxon>Basidiomycota</taxon>
        <taxon>Agaricomycotina</taxon>
        <taxon>Agaricomycetes</taxon>
        <taxon>Agaricomycetidae</taxon>
        <taxon>Agaricales</taxon>
        <taxon>Marasmiineae</taxon>
        <taxon>Mycenaceae</taxon>
        <taxon>Mycena</taxon>
    </lineage>
</organism>
<keyword evidence="3" id="KW-1185">Reference proteome</keyword>
<name>A0AAD7JBC9_9AGAR</name>
<feature type="coiled-coil region" evidence="1">
    <location>
        <begin position="49"/>
        <end position="76"/>
    </location>
</feature>
<proteinExistence type="predicted"/>
<keyword evidence="1" id="KW-0175">Coiled coil</keyword>